<proteinExistence type="predicted"/>
<accession>A0A3P3QGI1</accession>
<evidence type="ECO:0000313" key="3">
    <source>
        <dbReference type="Proteomes" id="UP000276260"/>
    </source>
</evidence>
<gene>
    <name evidence="2" type="ORF">EIK76_14245</name>
</gene>
<keyword evidence="3" id="KW-1185">Reference proteome</keyword>
<feature type="transmembrane region" description="Helical" evidence="1">
    <location>
        <begin position="84"/>
        <end position="110"/>
    </location>
</feature>
<dbReference type="OrthoDB" id="6195578at2"/>
<dbReference type="AlphaFoldDB" id="A0A3P3QGI1"/>
<keyword evidence="1" id="KW-1133">Transmembrane helix</keyword>
<dbReference type="EMBL" id="RRCF01000004">
    <property type="protein sequence ID" value="RRJ19609.1"/>
    <property type="molecule type" value="Genomic_DNA"/>
</dbReference>
<reference evidence="2 3" key="1">
    <citation type="submission" date="2018-11" db="EMBL/GenBank/DDBJ databases">
        <title>Draft genome analysis of Rheinheimera mesophila isolated from an industrial waste site.</title>
        <authorList>
            <person name="Yu Q."/>
            <person name="Qi Y."/>
            <person name="Zhang H."/>
            <person name="Lu Y."/>
            <person name="Pu J."/>
        </authorList>
    </citation>
    <scope>NUCLEOTIDE SEQUENCE [LARGE SCALE GENOMIC DNA]</scope>
    <source>
        <strain evidence="2 3">IITR13</strain>
    </source>
</reference>
<protein>
    <submittedName>
        <fullName evidence="2">DUF3379 family protein</fullName>
    </submittedName>
</protein>
<keyword evidence="1" id="KW-0472">Membrane</keyword>
<name>A0A3P3QGI1_9GAMM</name>
<organism evidence="2 3">
    <name type="scientific">Rheinheimera mesophila</name>
    <dbReference type="NCBI Taxonomy" id="1547515"/>
    <lineage>
        <taxon>Bacteria</taxon>
        <taxon>Pseudomonadati</taxon>
        <taxon>Pseudomonadota</taxon>
        <taxon>Gammaproteobacteria</taxon>
        <taxon>Chromatiales</taxon>
        <taxon>Chromatiaceae</taxon>
        <taxon>Rheinheimera</taxon>
    </lineage>
</organism>
<keyword evidence="1" id="KW-0812">Transmembrane</keyword>
<evidence type="ECO:0000313" key="2">
    <source>
        <dbReference type="EMBL" id="RRJ19609.1"/>
    </source>
</evidence>
<dbReference type="InterPro" id="IPR021806">
    <property type="entry name" value="DUF3379"/>
</dbReference>
<dbReference type="Proteomes" id="UP000276260">
    <property type="component" value="Unassembled WGS sequence"/>
</dbReference>
<comment type="caution">
    <text evidence="2">The sequence shown here is derived from an EMBL/GenBank/DDBJ whole genome shotgun (WGS) entry which is preliminary data.</text>
</comment>
<evidence type="ECO:0000256" key="1">
    <source>
        <dbReference type="SAM" id="Phobius"/>
    </source>
</evidence>
<sequence length="244" mass="28021">MKAPGSEKMDELEVRRRLLTDPYRLSAEQQEQLKQDPDSQQFHQDILQLDQQIRQLLSPPVPNTLEHSLLLQQHKYKQQQQKRFYQHLVALAASVAFLAGFALNWSFFLYGSQSLGENSLAHVYHEEPYMQQRMTALSLADVNLKLADFDAQLSASDYNVVFANYCNFRGSRSLHLVLDTEQGLMTVFVVPKENSLSFEAEFHDDKYQGRSIATHKAILVMVSDKAETLQRGEQQVLNSLQFKA</sequence>
<dbReference type="Pfam" id="PF11859">
    <property type="entry name" value="DUF3379"/>
    <property type="match status" value="1"/>
</dbReference>